<dbReference type="InterPro" id="IPR029066">
    <property type="entry name" value="PLP-binding_barrel"/>
</dbReference>
<comment type="cofactor">
    <cofactor evidence="1 5">
        <name>pyridoxal 5'-phosphate</name>
        <dbReference type="ChEBI" id="CHEBI:597326"/>
    </cofactor>
</comment>
<dbReference type="PRINTS" id="PR01179">
    <property type="entry name" value="ODADCRBXLASE"/>
</dbReference>
<accession>A0A251ZVI3</accession>
<keyword evidence="4" id="KW-0456">Lyase</keyword>
<dbReference type="EMBL" id="JOPB01000005">
    <property type="protein sequence ID" value="OUI78652.1"/>
    <property type="molecule type" value="Genomic_DNA"/>
</dbReference>
<comment type="similarity">
    <text evidence="2">Belongs to the Orn/Lys/Arg decarboxylase class-II family.</text>
</comment>
<name>A0A251ZVI3_9PROT</name>
<keyword evidence="3 5" id="KW-0663">Pyridoxal phosphate</keyword>
<evidence type="ECO:0000256" key="3">
    <source>
        <dbReference type="ARBA" id="ARBA00022898"/>
    </source>
</evidence>
<evidence type="ECO:0000259" key="6">
    <source>
        <dbReference type="Pfam" id="PF02784"/>
    </source>
</evidence>
<dbReference type="SUPFAM" id="SSF50621">
    <property type="entry name" value="Alanine racemase C-terminal domain-like"/>
    <property type="match status" value="1"/>
</dbReference>
<dbReference type="FunFam" id="3.20.20.10:FF:000008">
    <property type="entry name" value="Ornithine decarboxylase"/>
    <property type="match status" value="1"/>
</dbReference>
<dbReference type="InterPro" id="IPR000183">
    <property type="entry name" value="Orn/DAP/Arg_de-COase"/>
</dbReference>
<dbReference type="InterPro" id="IPR022657">
    <property type="entry name" value="De-COase2_CS"/>
</dbReference>
<organism evidence="7 8">
    <name type="scientific">Commensalibacter intestini</name>
    <dbReference type="NCBI Taxonomy" id="479936"/>
    <lineage>
        <taxon>Bacteria</taxon>
        <taxon>Pseudomonadati</taxon>
        <taxon>Pseudomonadota</taxon>
        <taxon>Alphaproteobacteria</taxon>
        <taxon>Acetobacterales</taxon>
        <taxon>Acetobacteraceae</taxon>
    </lineage>
</organism>
<dbReference type="PROSITE" id="PS00879">
    <property type="entry name" value="ODR_DC_2_2"/>
    <property type="match status" value="1"/>
</dbReference>
<dbReference type="GO" id="GO:0004586">
    <property type="term" value="F:ornithine decarboxylase activity"/>
    <property type="evidence" value="ECO:0007669"/>
    <property type="project" value="TreeGrafter"/>
</dbReference>
<dbReference type="PRINTS" id="PR01182">
    <property type="entry name" value="ORNDCRBXLASE"/>
</dbReference>
<keyword evidence="8" id="KW-1185">Reference proteome</keyword>
<dbReference type="Proteomes" id="UP000194946">
    <property type="component" value="Unassembled WGS sequence"/>
</dbReference>
<dbReference type="Gene3D" id="2.40.37.10">
    <property type="entry name" value="Lyase, Ornithine Decarboxylase, Chain A, domain 1"/>
    <property type="match status" value="1"/>
</dbReference>
<comment type="caution">
    <text evidence="7">The sequence shown here is derived from an EMBL/GenBank/DDBJ whole genome shotgun (WGS) entry which is preliminary data.</text>
</comment>
<dbReference type="InterPro" id="IPR022644">
    <property type="entry name" value="De-COase2_N"/>
</dbReference>
<dbReference type="InterPro" id="IPR009006">
    <property type="entry name" value="Ala_racemase/Decarboxylase_C"/>
</dbReference>
<feature type="domain" description="Orn/DAP/Arg decarboxylase 2 N-terminal" evidence="6">
    <location>
        <begin position="26"/>
        <end position="259"/>
    </location>
</feature>
<evidence type="ECO:0000256" key="1">
    <source>
        <dbReference type="ARBA" id="ARBA00001933"/>
    </source>
</evidence>
<proteinExistence type="inferred from homology"/>
<protein>
    <submittedName>
        <fullName evidence="7">Ornithine decarboxylase</fullName>
    </submittedName>
</protein>
<dbReference type="InterPro" id="IPR002433">
    <property type="entry name" value="Orn_de-COase"/>
</dbReference>
<dbReference type="AlphaFoldDB" id="A0A251ZVI3"/>
<evidence type="ECO:0000313" key="7">
    <source>
        <dbReference type="EMBL" id="OUI78652.1"/>
    </source>
</evidence>
<evidence type="ECO:0000256" key="4">
    <source>
        <dbReference type="ARBA" id="ARBA00023239"/>
    </source>
</evidence>
<dbReference type="FunFam" id="2.40.37.10:FF:000004">
    <property type="entry name" value="Ornithine decarboxylase"/>
    <property type="match status" value="1"/>
</dbReference>
<evidence type="ECO:0000313" key="8">
    <source>
        <dbReference type="Proteomes" id="UP000194946"/>
    </source>
</evidence>
<evidence type="ECO:0000256" key="5">
    <source>
        <dbReference type="PIRSR" id="PIRSR600183-50"/>
    </source>
</evidence>
<dbReference type="PANTHER" id="PTHR11482">
    <property type="entry name" value="ARGININE/DIAMINOPIMELATE/ORNITHINE DECARBOXYLASE"/>
    <property type="match status" value="1"/>
</dbReference>
<dbReference type="Pfam" id="PF02784">
    <property type="entry name" value="Orn_Arg_deC_N"/>
    <property type="match status" value="1"/>
</dbReference>
<dbReference type="GO" id="GO:0033387">
    <property type="term" value="P:putrescine biosynthetic process from arginine, via ornithine"/>
    <property type="evidence" value="ECO:0007669"/>
    <property type="project" value="TreeGrafter"/>
</dbReference>
<gene>
    <name evidence="7" type="ORF">HK18_07105</name>
</gene>
<dbReference type="RefSeq" id="WP_008854508.1">
    <property type="nucleotide sequence ID" value="NZ_JOPB01000005.1"/>
</dbReference>
<reference evidence="8" key="1">
    <citation type="submission" date="2014-06" db="EMBL/GenBank/DDBJ databases">
        <authorList>
            <person name="Winans N.J."/>
            <person name="Newell P.D."/>
            <person name="Douglas A.E."/>
        </authorList>
    </citation>
    <scope>NUCLEOTIDE SEQUENCE [LARGE SCALE GENOMIC DNA]</scope>
    <source>
        <strain evidence="8">DmL_052</strain>
    </source>
</reference>
<evidence type="ECO:0000256" key="2">
    <source>
        <dbReference type="ARBA" id="ARBA00008872"/>
    </source>
</evidence>
<dbReference type="PANTHER" id="PTHR11482:SF6">
    <property type="entry name" value="ORNITHINE DECARBOXYLASE 1-RELATED"/>
    <property type="match status" value="1"/>
</dbReference>
<dbReference type="SUPFAM" id="SSF51419">
    <property type="entry name" value="PLP-binding barrel"/>
    <property type="match status" value="1"/>
</dbReference>
<feature type="modified residue" description="N6-(pyridoxal phosphate)lysine" evidence="5">
    <location>
        <position position="47"/>
    </location>
</feature>
<dbReference type="CDD" id="cd00622">
    <property type="entry name" value="PLPDE_III_ODC"/>
    <property type="match status" value="1"/>
</dbReference>
<feature type="active site" description="Proton donor" evidence="5">
    <location>
        <position position="324"/>
    </location>
</feature>
<sequence>MNSKISQYLTKHQPSTPCLIVDLDIVDHNYQQLSQTLPFADIYYAIKANPALPILKRLVAMNAFFDAASWEEVQLCLDAGAPPSHISFGNTVKKVSAIQAASQANVEMYVFDSIEEMQKIAKHAPGAKVYCRLTVDNLGADWPLSGKFGTTTEHAIELLLEAQKSGLNPYGVSFHVGSQQTDPKAYSLAIEKAALVFRALAEQNIHLQMINLGGGFPIHYREDIPKLNEFETEIQKSLHHHFNNNFPRIILEPGRAIVGNAGVISTEVILSSKRGKENGPRWVYLDIGRFGGLAETEGEAIRYQITTEYDGSDTDPVILAGPSCDGVDVLYQKSNYQLPLQLSAGDRVALLSTGAYVSTYCSTSFNGFPPLEEHYI</sequence>
<dbReference type="Gene3D" id="3.20.20.10">
    <property type="entry name" value="Alanine racemase"/>
    <property type="match status" value="1"/>
</dbReference>
<dbReference type="GO" id="GO:0005737">
    <property type="term" value="C:cytoplasm"/>
    <property type="evidence" value="ECO:0007669"/>
    <property type="project" value="TreeGrafter"/>
</dbReference>